<keyword evidence="2" id="KW-1185">Reference proteome</keyword>
<dbReference type="Proteomes" id="UP001145114">
    <property type="component" value="Unassembled WGS sequence"/>
</dbReference>
<comment type="caution">
    <text evidence="1">The sequence shown here is derived from an EMBL/GenBank/DDBJ whole genome shotgun (WGS) entry which is preliminary data.</text>
</comment>
<evidence type="ECO:0000313" key="2">
    <source>
        <dbReference type="Proteomes" id="UP001145114"/>
    </source>
</evidence>
<evidence type="ECO:0000313" key="1">
    <source>
        <dbReference type="EMBL" id="KAJ1669975.1"/>
    </source>
</evidence>
<organism evidence="1 2">
    <name type="scientific">Spiromyces aspiralis</name>
    <dbReference type="NCBI Taxonomy" id="68401"/>
    <lineage>
        <taxon>Eukaryota</taxon>
        <taxon>Fungi</taxon>
        <taxon>Fungi incertae sedis</taxon>
        <taxon>Zoopagomycota</taxon>
        <taxon>Kickxellomycotina</taxon>
        <taxon>Kickxellomycetes</taxon>
        <taxon>Kickxellales</taxon>
        <taxon>Kickxellaceae</taxon>
        <taxon>Spiromyces</taxon>
    </lineage>
</organism>
<name>A0ACC1H958_9FUNG</name>
<feature type="non-terminal residue" evidence="1">
    <location>
        <position position="218"/>
    </location>
</feature>
<dbReference type="EMBL" id="JAMZIH010009545">
    <property type="protein sequence ID" value="KAJ1669975.1"/>
    <property type="molecule type" value="Genomic_DNA"/>
</dbReference>
<feature type="non-terminal residue" evidence="1">
    <location>
        <position position="1"/>
    </location>
</feature>
<protein>
    <submittedName>
        <fullName evidence="1">Uncharacterized protein</fullName>
    </submittedName>
</protein>
<accession>A0ACC1H958</accession>
<gene>
    <name evidence="1" type="ORF">EV182_008490</name>
</gene>
<reference evidence="1" key="1">
    <citation type="submission" date="2022-06" db="EMBL/GenBank/DDBJ databases">
        <title>Phylogenomic reconstructions and comparative analyses of Kickxellomycotina fungi.</title>
        <authorList>
            <person name="Reynolds N.K."/>
            <person name="Stajich J.E."/>
            <person name="Barry K."/>
            <person name="Grigoriev I.V."/>
            <person name="Crous P."/>
            <person name="Smith M.E."/>
        </authorList>
    </citation>
    <scope>NUCLEOTIDE SEQUENCE</scope>
    <source>
        <strain evidence="1">RSA 2271</strain>
    </source>
</reference>
<proteinExistence type="predicted"/>
<sequence>LMMKEVLEKLRRCDQAMATQAENLLFSDPVNRWLYTVYQLMNCRLLRFFKYYAHASHLIHHLRHSLVHIKHPQLYRSLECFALCLMNLQHEVEFLQALLNPEYHGIPLDQAPLPTSRNPKLPVKYCKPKDPWFECDMLSRNAVMVITRIILMRGLGDVNQLSPADFLESLSSAAMHWSPASLRYFPPCIRQYYNSVKDRLLAYPSYQAIRSDIMSAVA</sequence>